<sequence length="57" mass="6493">AIEFDEVYRFNKYDGGFNKGSKLTLSLAQHTAKDGNVRLLLSSFSFIQNLALQWVQI</sequence>
<comment type="caution">
    <text evidence="1">The sequence shown here is derived from an EMBL/GenBank/DDBJ whole genome shotgun (WGS) entry which is preliminary data.</text>
</comment>
<name>A0A9W4X6Y5_9GLOM</name>
<dbReference type="AlphaFoldDB" id="A0A9W4X6Y5"/>
<evidence type="ECO:0000313" key="2">
    <source>
        <dbReference type="Proteomes" id="UP001153678"/>
    </source>
</evidence>
<proteinExistence type="predicted"/>
<reference evidence="1" key="1">
    <citation type="submission" date="2022-08" db="EMBL/GenBank/DDBJ databases">
        <authorList>
            <person name="Kallberg Y."/>
            <person name="Tangrot J."/>
            <person name="Rosling A."/>
        </authorList>
    </citation>
    <scope>NUCLEOTIDE SEQUENCE</scope>
    <source>
        <strain evidence="1">Wild A</strain>
    </source>
</reference>
<accession>A0A9W4X6Y5</accession>
<keyword evidence="2" id="KW-1185">Reference proteome</keyword>
<protein>
    <submittedName>
        <fullName evidence="1">11092_t:CDS:1</fullName>
    </submittedName>
</protein>
<feature type="non-terminal residue" evidence="1">
    <location>
        <position position="1"/>
    </location>
</feature>
<dbReference type="Proteomes" id="UP001153678">
    <property type="component" value="Unassembled WGS sequence"/>
</dbReference>
<organism evidence="1 2">
    <name type="scientific">Funneliformis geosporum</name>
    <dbReference type="NCBI Taxonomy" id="1117311"/>
    <lineage>
        <taxon>Eukaryota</taxon>
        <taxon>Fungi</taxon>
        <taxon>Fungi incertae sedis</taxon>
        <taxon>Mucoromycota</taxon>
        <taxon>Glomeromycotina</taxon>
        <taxon>Glomeromycetes</taxon>
        <taxon>Glomerales</taxon>
        <taxon>Glomeraceae</taxon>
        <taxon>Funneliformis</taxon>
    </lineage>
</organism>
<evidence type="ECO:0000313" key="1">
    <source>
        <dbReference type="EMBL" id="CAI2191031.1"/>
    </source>
</evidence>
<gene>
    <name evidence="1" type="ORF">FWILDA_LOCUS14872</name>
</gene>
<dbReference type="EMBL" id="CAMKVN010007042">
    <property type="protein sequence ID" value="CAI2191031.1"/>
    <property type="molecule type" value="Genomic_DNA"/>
</dbReference>